<accession>G5K3Q8</accession>
<evidence type="ECO:0000313" key="1">
    <source>
        <dbReference type="EMBL" id="EHI69473.1"/>
    </source>
</evidence>
<reference evidence="1 2" key="1">
    <citation type="journal article" date="2014" name="Int. J. Syst. Evol. Microbiol.">
        <title>Phylogenomics and the dynamic genome evolution of the genus Streptococcus.</title>
        <authorList>
            <consortium name="The Broad Institute Genome Sequencing Platform"/>
            <person name="Richards V.P."/>
            <person name="Palmer S.R."/>
            <person name="Pavinski Bitar P.D."/>
            <person name="Qin X."/>
            <person name="Weinstock G.M."/>
            <person name="Highlander S.K."/>
            <person name="Town C.D."/>
            <person name="Burne R.A."/>
            <person name="Stanhope M.J."/>
        </authorList>
    </citation>
    <scope>NUCLEOTIDE SEQUENCE [LARGE SCALE GENOMIC DNA]</scope>
    <source>
        <strain evidence="1 2">707-05</strain>
    </source>
</reference>
<dbReference type="EMBL" id="AEUX02000006">
    <property type="protein sequence ID" value="EHI69473.1"/>
    <property type="molecule type" value="Genomic_DNA"/>
</dbReference>
<organism evidence="1 2">
    <name type="scientific">Streptococcus ictaluri 707-05</name>
    <dbReference type="NCBI Taxonomy" id="764299"/>
    <lineage>
        <taxon>Bacteria</taxon>
        <taxon>Bacillati</taxon>
        <taxon>Bacillota</taxon>
        <taxon>Bacilli</taxon>
        <taxon>Lactobacillales</taxon>
        <taxon>Streptococcaceae</taxon>
        <taxon>Streptococcus</taxon>
    </lineage>
</organism>
<evidence type="ECO:0000313" key="2">
    <source>
        <dbReference type="Proteomes" id="UP000003330"/>
    </source>
</evidence>
<dbReference type="STRING" id="764299.STRIC_1429"/>
<dbReference type="AlphaFoldDB" id="G5K3Q8"/>
<gene>
    <name evidence="1" type="ORF">STRIC_1429</name>
</gene>
<proteinExistence type="predicted"/>
<keyword evidence="2" id="KW-1185">Reference proteome</keyword>
<dbReference type="eggNOG" id="COG5412">
    <property type="taxonomic scope" value="Bacteria"/>
</dbReference>
<dbReference type="Proteomes" id="UP000003330">
    <property type="component" value="Unassembled WGS sequence"/>
</dbReference>
<sequence>MGKGSLPSVGVEWYAKGGIMTAPTLFGMNGNNAMVGGEAGPEAVLPLNKNTLGQIGEGIYSATDSEVGSSVLVELLTEVVDLLGMLVDKDPDFYLDGDSIVAKTWSKTKDKIELATSRNRRLRGDVNV</sequence>
<name>G5K3Q8_9STRE</name>
<protein>
    <submittedName>
        <fullName evidence="1">Uncharacterized protein</fullName>
    </submittedName>
</protein>
<comment type="caution">
    <text evidence="1">The sequence shown here is derived from an EMBL/GenBank/DDBJ whole genome shotgun (WGS) entry which is preliminary data.</text>
</comment>